<dbReference type="InterPro" id="IPR013011">
    <property type="entry name" value="PTS_EIIB_2"/>
</dbReference>
<evidence type="ECO:0000313" key="9">
    <source>
        <dbReference type="EMBL" id="KSU81137.1"/>
    </source>
</evidence>
<evidence type="ECO:0000256" key="2">
    <source>
        <dbReference type="ARBA" id="ARBA00022737"/>
    </source>
</evidence>
<dbReference type="Proteomes" id="UP000054099">
    <property type="component" value="Unassembled WGS sequence"/>
</dbReference>
<comment type="caution">
    <text evidence="9">The sequence shown here is derived from an EMBL/GenBank/DDBJ whole genome shotgun (WGS) entry which is preliminary data.</text>
</comment>
<dbReference type="InterPro" id="IPR001034">
    <property type="entry name" value="DeoR_HTH"/>
</dbReference>
<dbReference type="InterPro" id="IPR002178">
    <property type="entry name" value="PTS_EIIA_type-2_dom"/>
</dbReference>
<evidence type="ECO:0000259" key="7">
    <source>
        <dbReference type="PROSITE" id="PS51099"/>
    </source>
</evidence>
<dbReference type="InterPro" id="IPR003501">
    <property type="entry name" value="PTS_EIIB_2/3"/>
</dbReference>
<evidence type="ECO:0000256" key="3">
    <source>
        <dbReference type="ARBA" id="ARBA00023015"/>
    </source>
</evidence>
<reference evidence="9 10" key="1">
    <citation type="journal article" date="2014" name="Antonie Van Leeuwenhoek">
        <title>Fictibacillus enclensis sp. nov., isolated from marine sediment.</title>
        <authorList>
            <person name="Dastager S.G."/>
            <person name="Mawlankar R."/>
            <person name="Srinivasan K."/>
            <person name="Tang S.K."/>
            <person name="Lee J.C."/>
            <person name="Ramana V.V."/>
            <person name="Shouche Y.S."/>
        </authorList>
    </citation>
    <scope>NUCLEOTIDE SEQUENCE [LARGE SCALE GENOMIC DNA]</scope>
    <source>
        <strain evidence="9 10">NIO-1003</strain>
    </source>
</reference>
<dbReference type="CDD" id="cd05568">
    <property type="entry name" value="PTS_IIB_bgl_like"/>
    <property type="match status" value="1"/>
</dbReference>
<dbReference type="CDD" id="cd00211">
    <property type="entry name" value="PTS_IIA_fru"/>
    <property type="match status" value="1"/>
</dbReference>
<keyword evidence="10" id="KW-1185">Reference proteome</keyword>
<dbReference type="InterPro" id="IPR013196">
    <property type="entry name" value="HTH_11"/>
</dbReference>
<organism evidence="9 10">
    <name type="scientific">Fictibacillus enclensis</name>
    <dbReference type="NCBI Taxonomy" id="1017270"/>
    <lineage>
        <taxon>Bacteria</taxon>
        <taxon>Bacillati</taxon>
        <taxon>Bacillota</taxon>
        <taxon>Bacilli</taxon>
        <taxon>Bacillales</taxon>
        <taxon>Fictibacillaceae</taxon>
        <taxon>Fictibacillus</taxon>
    </lineage>
</organism>
<gene>
    <name evidence="9" type="ORF">AS030_19545</name>
</gene>
<dbReference type="PROSITE" id="PS51000">
    <property type="entry name" value="HTH_DEOR_2"/>
    <property type="match status" value="1"/>
</dbReference>
<dbReference type="InterPro" id="IPR036390">
    <property type="entry name" value="WH_DNA-bd_sf"/>
</dbReference>
<evidence type="ECO:0000313" key="10">
    <source>
        <dbReference type="Proteomes" id="UP000054099"/>
    </source>
</evidence>
<dbReference type="GO" id="GO:0008982">
    <property type="term" value="F:protein-N(PI)-phosphohistidine-sugar phosphotransferase activity"/>
    <property type="evidence" value="ECO:0007669"/>
    <property type="project" value="InterPro"/>
</dbReference>
<dbReference type="InterPro" id="IPR036634">
    <property type="entry name" value="PRD_sf"/>
</dbReference>
<dbReference type="GO" id="GO:0003700">
    <property type="term" value="F:DNA-binding transcription factor activity"/>
    <property type="evidence" value="ECO:0007669"/>
    <property type="project" value="InterPro"/>
</dbReference>
<dbReference type="Pfam" id="PF08279">
    <property type="entry name" value="HTH_11"/>
    <property type="match status" value="1"/>
</dbReference>
<dbReference type="SUPFAM" id="SSF55804">
    <property type="entry name" value="Phoshotransferase/anion transport protein"/>
    <property type="match status" value="1"/>
</dbReference>
<protein>
    <submittedName>
        <fullName evidence="9">Transcriptional antiterminator</fullName>
    </submittedName>
</protein>
<dbReference type="RefSeq" id="WP_061974827.1">
    <property type="nucleotide sequence ID" value="NZ_FMAV01000004.1"/>
</dbReference>
<dbReference type="Gene3D" id="3.40.930.10">
    <property type="entry name" value="Mannitol-specific EII, Chain A"/>
    <property type="match status" value="1"/>
</dbReference>
<proteinExistence type="predicted"/>
<keyword evidence="1" id="KW-0808">Transferase</keyword>
<feature type="domain" description="PRD" evidence="8">
    <location>
        <begin position="179"/>
        <end position="284"/>
    </location>
</feature>
<dbReference type="PROSITE" id="PS51099">
    <property type="entry name" value="PTS_EIIB_TYPE_2"/>
    <property type="match status" value="1"/>
</dbReference>
<dbReference type="AlphaFoldDB" id="A0A0V8J238"/>
<evidence type="ECO:0000256" key="1">
    <source>
        <dbReference type="ARBA" id="ARBA00022679"/>
    </source>
</evidence>
<dbReference type="OrthoDB" id="3175596at2"/>
<dbReference type="InterPro" id="IPR036095">
    <property type="entry name" value="PTS_EIIB-like_sf"/>
</dbReference>
<keyword evidence="2" id="KW-0677">Repeat</keyword>
<evidence type="ECO:0000259" key="6">
    <source>
        <dbReference type="PROSITE" id="PS51094"/>
    </source>
</evidence>
<dbReference type="PROSITE" id="PS51094">
    <property type="entry name" value="PTS_EIIA_TYPE_2"/>
    <property type="match status" value="1"/>
</dbReference>
<name>A0A0V8J238_9BACL</name>
<feature type="domain" description="PRD" evidence="8">
    <location>
        <begin position="289"/>
        <end position="396"/>
    </location>
</feature>
<keyword evidence="3" id="KW-0805">Transcription regulation</keyword>
<dbReference type="PANTHER" id="PTHR30185">
    <property type="entry name" value="CRYPTIC BETA-GLUCOSIDE BGL OPERON ANTITERMINATOR"/>
    <property type="match status" value="1"/>
</dbReference>
<dbReference type="PROSITE" id="PS00372">
    <property type="entry name" value="PTS_EIIA_TYPE_2_HIS"/>
    <property type="match status" value="1"/>
</dbReference>
<keyword evidence="4" id="KW-0804">Transcription</keyword>
<evidence type="ECO:0000259" key="5">
    <source>
        <dbReference type="PROSITE" id="PS51000"/>
    </source>
</evidence>
<dbReference type="SUPFAM" id="SSF52794">
    <property type="entry name" value="PTS system IIB component-like"/>
    <property type="match status" value="1"/>
</dbReference>
<dbReference type="InterPro" id="IPR015265">
    <property type="entry name" value="PuR_N"/>
</dbReference>
<dbReference type="InterPro" id="IPR016152">
    <property type="entry name" value="PTrfase/Anion_transptr"/>
</dbReference>
<sequence length="641" mass="73606">MNHRQKELLRILLIEDGAVHIRDIAEQLECSEKTVRNDLDKIEEYLLDYADSRLIRKPGFGIAIESTEEDRTALLGTLLSEVSKTNEERLLEIAYELLTSEKAVTLKYFADRYYVAKAAVKKDLEIITDWLQRYELELISKPRIGHVIEGSELNKRNALAHLSQLGPLRQDGKNAVLDLFLPYEIMLVRKALQRMEDEFSFAFTDDTVESLLVHALIMIKRTRQKSRVFVDEAEMAETADRREYQYTSYLFDRLTNEFGLSFPEEERVYFTWHLMSSKRMEEGIDQDFRVNPETADLVQSLIAKMGRLTSYRFEGDTMLMNSLAVHMHSVINRLNFGFPITNPLLTNIKKMYPYMFHMVMLALEEIKEPFAVEIPEDEAAYLVLHFQASVQRLEQKNETKKKVIIVCHMGIGMSHLLEAKIEQQYQEIEVLACVGKGELDKYLKKEQADFIISTVPLEKVSVKHIVVSPLFGQEDKKKVSKFVEELEHGKSDHPGTSVFSLFLSENLVFFNVRKEHRYEMVEFMAWALYKHGYVSKDYIHSAVKRERKSATSVGGGVAIPHGNPETVQRSVLAVAILEKPMEWGNEQVSLVFMLAIAKKDHGAIRGIMGEIALLSESPIAVYALSGARDYQEFKAILENGK</sequence>
<dbReference type="Gene3D" id="1.10.10.10">
    <property type="entry name" value="Winged helix-like DNA-binding domain superfamily/Winged helix DNA-binding domain"/>
    <property type="match status" value="2"/>
</dbReference>
<dbReference type="PANTHER" id="PTHR30185:SF12">
    <property type="entry name" value="TRANSCRIPTIONAL REGULATOR MANR"/>
    <property type="match status" value="1"/>
</dbReference>
<dbReference type="InterPro" id="IPR036388">
    <property type="entry name" value="WH-like_DNA-bd_sf"/>
</dbReference>
<dbReference type="InterPro" id="IPR011608">
    <property type="entry name" value="PRD"/>
</dbReference>
<dbReference type="Pfam" id="PF00359">
    <property type="entry name" value="PTS_EIIA_2"/>
    <property type="match status" value="1"/>
</dbReference>
<dbReference type="SUPFAM" id="SSF46785">
    <property type="entry name" value="Winged helix' DNA-binding domain"/>
    <property type="match status" value="1"/>
</dbReference>
<feature type="domain" description="PTS EIIB type-2" evidence="7">
    <location>
        <begin position="401"/>
        <end position="491"/>
    </location>
</feature>
<dbReference type="GO" id="GO:0009401">
    <property type="term" value="P:phosphoenolpyruvate-dependent sugar phosphotransferase system"/>
    <property type="evidence" value="ECO:0007669"/>
    <property type="project" value="InterPro"/>
</dbReference>
<dbReference type="GO" id="GO:0003677">
    <property type="term" value="F:DNA binding"/>
    <property type="evidence" value="ECO:0007669"/>
    <property type="project" value="InterPro"/>
</dbReference>
<dbReference type="Pfam" id="PF09182">
    <property type="entry name" value="PuR_N"/>
    <property type="match status" value="1"/>
</dbReference>
<dbReference type="Gene3D" id="3.40.50.2300">
    <property type="match status" value="1"/>
</dbReference>
<feature type="domain" description="HTH deoR-type" evidence="5">
    <location>
        <begin position="2"/>
        <end position="63"/>
    </location>
</feature>
<dbReference type="EMBL" id="LNQN01000006">
    <property type="protein sequence ID" value="KSU81137.1"/>
    <property type="molecule type" value="Genomic_DNA"/>
</dbReference>
<dbReference type="Pfam" id="PF02302">
    <property type="entry name" value="PTS_IIB"/>
    <property type="match status" value="1"/>
</dbReference>
<dbReference type="Pfam" id="PF00874">
    <property type="entry name" value="PRD"/>
    <property type="match status" value="2"/>
</dbReference>
<feature type="domain" description="PTS EIIA type-2" evidence="6">
    <location>
        <begin position="501"/>
        <end position="640"/>
    </location>
</feature>
<dbReference type="PROSITE" id="PS51372">
    <property type="entry name" value="PRD_2"/>
    <property type="match status" value="2"/>
</dbReference>
<accession>A0A0V8J238</accession>
<dbReference type="InterPro" id="IPR050661">
    <property type="entry name" value="BglG_antiterminators"/>
</dbReference>
<dbReference type="SUPFAM" id="SSF63520">
    <property type="entry name" value="PTS-regulatory domain, PRD"/>
    <property type="match status" value="2"/>
</dbReference>
<evidence type="ECO:0000256" key="4">
    <source>
        <dbReference type="ARBA" id="ARBA00023163"/>
    </source>
</evidence>
<evidence type="ECO:0000259" key="8">
    <source>
        <dbReference type="PROSITE" id="PS51372"/>
    </source>
</evidence>
<dbReference type="Gene3D" id="1.10.1790.10">
    <property type="entry name" value="PRD domain"/>
    <property type="match status" value="2"/>
</dbReference>